<dbReference type="AlphaFoldDB" id="A0AAW9RI23"/>
<dbReference type="InterPro" id="IPR006311">
    <property type="entry name" value="TAT_signal"/>
</dbReference>
<dbReference type="Pfam" id="PF13450">
    <property type="entry name" value="NAD_binding_8"/>
    <property type="match status" value="1"/>
</dbReference>
<dbReference type="Proteomes" id="UP001359886">
    <property type="component" value="Unassembled WGS sequence"/>
</dbReference>
<evidence type="ECO:0000313" key="3">
    <source>
        <dbReference type="Proteomes" id="UP001359886"/>
    </source>
</evidence>
<dbReference type="InterPro" id="IPR019546">
    <property type="entry name" value="TAT_signal_bac_arc"/>
</dbReference>
<protein>
    <submittedName>
        <fullName evidence="2">NAD(P)-binding protein</fullName>
    </submittedName>
</protein>
<dbReference type="EMBL" id="JAZHOG010000009">
    <property type="protein sequence ID" value="MEJ8568639.1"/>
    <property type="molecule type" value="Genomic_DNA"/>
</dbReference>
<dbReference type="NCBIfam" id="TIGR01409">
    <property type="entry name" value="TAT_signal_seq"/>
    <property type="match status" value="1"/>
</dbReference>
<dbReference type="SUPFAM" id="SSF51905">
    <property type="entry name" value="FAD/NAD(P)-binding domain"/>
    <property type="match status" value="1"/>
</dbReference>
<sequence>MTHPHGPKRTLKITRRDFVNGVAAGVGAALLGRPAPGLAATAAWPDESWYGYGGVGDYRLSHGNSPGVVRAAHGVRDGAFADRLASVNADEDYDVVIVGAGMAGLGAALEFTKRRGDGQRCLILDNHPIFGGEAKENAFEVDGQRLLAPQGANGFFVPPEAPDWSQASGDPRYYSELGIPRRFDWAEWARDEGSNRAPGEATDEAPIRFCRDNYGYLVRGLQDNTSVGHFFADGDGGGQWAVDMFRNGLADTPLSPRQRAALMDWYAAGDRLRDFGDEEQARRFLDSMSYRDFLINELGLGPEGADYAGLFLASACGLGSDVTSAWAARTFPMPGLFETPDPDLRRASFPGGNSGFARYFLKALIPDAIAGAARFEDIITGGIRLDALDRPGQPVRIRLDSTAVHVAHAGSPDQADHVTVTYSQQGRLRAVRARAVVMASGAWINRYVVADLPEAHQEATARFRHAPFLVANVALTNWRFLERLGISAAIWNSGEHEFGITCNIRQPMHVGEYRPPLHPDRPTVLSFYTPFFYPGSPLDEQLARGRAELLATSYADYERRIISQMNRLFADAGFRPERDVAGIILNRWGHAFSVPFPGFYGGAGGGPGPARIARRPYGRIAFGHSELHRDGTQHWGPAADEGRRAMTEALAAS</sequence>
<accession>A0AAW9RI23</accession>
<organism evidence="2 3">
    <name type="scientific">Elongatibacter sediminis</name>
    <dbReference type="NCBI Taxonomy" id="3119006"/>
    <lineage>
        <taxon>Bacteria</taxon>
        <taxon>Pseudomonadati</taxon>
        <taxon>Pseudomonadota</taxon>
        <taxon>Gammaproteobacteria</taxon>
        <taxon>Chromatiales</taxon>
        <taxon>Wenzhouxiangellaceae</taxon>
        <taxon>Elongatibacter</taxon>
    </lineage>
</organism>
<dbReference type="RefSeq" id="WP_354695963.1">
    <property type="nucleotide sequence ID" value="NZ_JAZHOG010000009.1"/>
</dbReference>
<keyword evidence="1" id="KW-0732">Signal</keyword>
<evidence type="ECO:0000256" key="1">
    <source>
        <dbReference type="ARBA" id="ARBA00022729"/>
    </source>
</evidence>
<name>A0AAW9RI23_9GAMM</name>
<dbReference type="Gene3D" id="3.50.50.60">
    <property type="entry name" value="FAD/NAD(P)-binding domain"/>
    <property type="match status" value="2"/>
</dbReference>
<evidence type="ECO:0000313" key="2">
    <source>
        <dbReference type="EMBL" id="MEJ8568639.1"/>
    </source>
</evidence>
<comment type="caution">
    <text evidence="2">The sequence shown here is derived from an EMBL/GenBank/DDBJ whole genome shotgun (WGS) entry which is preliminary data.</text>
</comment>
<keyword evidence="3" id="KW-1185">Reference proteome</keyword>
<reference evidence="2 3" key="1">
    <citation type="submission" date="2024-02" db="EMBL/GenBank/DDBJ databases">
        <title>A novel Wenzhouxiangellaceae bacterium, isolated from coastal sediments.</title>
        <authorList>
            <person name="Du Z.-J."/>
            <person name="Ye Y.-Q."/>
            <person name="Zhang X.-Y."/>
        </authorList>
    </citation>
    <scope>NUCLEOTIDE SEQUENCE [LARGE SCALE GENOMIC DNA]</scope>
    <source>
        <strain evidence="2 3">CH-27</strain>
    </source>
</reference>
<dbReference type="InterPro" id="IPR036188">
    <property type="entry name" value="FAD/NAD-bd_sf"/>
</dbReference>
<gene>
    <name evidence="2" type="ORF">V3330_13485</name>
</gene>
<proteinExistence type="predicted"/>
<dbReference type="PROSITE" id="PS51318">
    <property type="entry name" value="TAT"/>
    <property type="match status" value="1"/>
</dbReference>